<comment type="caution">
    <text evidence="6">The sequence shown here is derived from an EMBL/GenBank/DDBJ whole genome shotgun (WGS) entry which is preliminary data.</text>
</comment>
<protein>
    <recommendedName>
        <fullName evidence="5">LamG-like jellyroll fold domain-containing protein</fullName>
    </recommendedName>
</protein>
<feature type="domain" description="LamG-like jellyroll fold" evidence="5">
    <location>
        <begin position="195"/>
        <end position="338"/>
    </location>
</feature>
<gene>
    <name evidence="6" type="ORF">FNH08_16500</name>
</gene>
<dbReference type="AlphaFoldDB" id="A0A5N8XHL0"/>
<evidence type="ECO:0000256" key="1">
    <source>
        <dbReference type="ARBA" id="ARBA00022729"/>
    </source>
</evidence>
<keyword evidence="4" id="KW-0472">Membrane</keyword>
<feature type="region of interest" description="Disordered" evidence="3">
    <location>
        <begin position="1"/>
        <end position="66"/>
    </location>
</feature>
<dbReference type="OrthoDB" id="3849876at2"/>
<evidence type="ECO:0000256" key="4">
    <source>
        <dbReference type="SAM" id="Phobius"/>
    </source>
</evidence>
<dbReference type="Proteomes" id="UP000400924">
    <property type="component" value="Unassembled WGS sequence"/>
</dbReference>
<dbReference type="SMART" id="SM00560">
    <property type="entry name" value="LamGL"/>
    <property type="match status" value="1"/>
</dbReference>
<reference evidence="6 7" key="1">
    <citation type="submission" date="2019-07" db="EMBL/GenBank/DDBJ databases">
        <title>New species of Amycolatopsis and Streptomyces.</title>
        <authorList>
            <person name="Duangmal K."/>
            <person name="Teo W.F.A."/>
            <person name="Lipun K."/>
        </authorList>
    </citation>
    <scope>NUCLEOTIDE SEQUENCE [LARGE SCALE GENOMIC DNA]</scope>
    <source>
        <strain evidence="6 7">NBRC 106415</strain>
    </source>
</reference>
<dbReference type="SUPFAM" id="SSF49899">
    <property type="entry name" value="Concanavalin A-like lectins/glucanases"/>
    <property type="match status" value="1"/>
</dbReference>
<evidence type="ECO:0000259" key="5">
    <source>
        <dbReference type="SMART" id="SM00560"/>
    </source>
</evidence>
<dbReference type="Pfam" id="PF13385">
    <property type="entry name" value="Laminin_G_3"/>
    <property type="match status" value="1"/>
</dbReference>
<dbReference type="InterPro" id="IPR013320">
    <property type="entry name" value="ConA-like_dom_sf"/>
</dbReference>
<evidence type="ECO:0000256" key="3">
    <source>
        <dbReference type="SAM" id="MobiDB-lite"/>
    </source>
</evidence>
<accession>A0A5N8XHL0</accession>
<keyword evidence="4" id="KW-1133">Transmembrane helix</keyword>
<feature type="compositionally biased region" description="Low complexity" evidence="3">
    <location>
        <begin position="21"/>
        <end position="32"/>
    </location>
</feature>
<feature type="compositionally biased region" description="Polar residues" evidence="3">
    <location>
        <begin position="210"/>
        <end position="226"/>
    </location>
</feature>
<keyword evidence="7" id="KW-1185">Reference proteome</keyword>
<dbReference type="RefSeq" id="WP_152772236.1">
    <property type="nucleotide sequence ID" value="NZ_VJZC01000097.1"/>
</dbReference>
<dbReference type="EMBL" id="VJZC01000097">
    <property type="protein sequence ID" value="MPY58704.1"/>
    <property type="molecule type" value="Genomic_DNA"/>
</dbReference>
<sequence length="360" mass="37781">MTDGTEHPEGAAAPGQDPWNPSSAPQPSAAPSGYGYPQQEIPHGQQPGYQQDGHQPPPAYQQPSYSGGLDWEAMAERNEAEQRRRKRLWTGGIVLVACLLGIGAGFLVVRHENDKKSPSASSSTSSSPAPSASGGKKSPTVPGQDNVLADKSGENNLVLGPDAAVDDVGNGYAARFRSNVNSYAQSSAQLIDVSKSFSVSAWVYNEAPNSSRSAISQGDGDSSSFSLGRDASGDNRNWVFEVQTAAGGADSTTYQAKAAKNIGTVGEWVLLTGTYDAKVKKITLYVNEKRAAVTKVPGVWAGKGPLQLGRARTHGVWGDYWAGVVGHIQVWEAALTPDQVADVEKGGSGGDAKPVASWLM</sequence>
<proteinExistence type="predicted"/>
<organism evidence="6 7">
    <name type="scientific">Streptomyces spongiae</name>
    <dbReference type="NCBI Taxonomy" id="565072"/>
    <lineage>
        <taxon>Bacteria</taxon>
        <taxon>Bacillati</taxon>
        <taxon>Actinomycetota</taxon>
        <taxon>Actinomycetes</taxon>
        <taxon>Kitasatosporales</taxon>
        <taxon>Streptomycetaceae</taxon>
        <taxon>Streptomyces</taxon>
    </lineage>
</organism>
<evidence type="ECO:0000313" key="7">
    <source>
        <dbReference type="Proteomes" id="UP000400924"/>
    </source>
</evidence>
<evidence type="ECO:0000313" key="6">
    <source>
        <dbReference type="EMBL" id="MPY58704.1"/>
    </source>
</evidence>
<feature type="transmembrane region" description="Helical" evidence="4">
    <location>
        <begin position="88"/>
        <end position="109"/>
    </location>
</feature>
<feature type="region of interest" description="Disordered" evidence="3">
    <location>
        <begin position="115"/>
        <end position="160"/>
    </location>
</feature>
<dbReference type="Gene3D" id="2.60.120.200">
    <property type="match status" value="1"/>
</dbReference>
<keyword evidence="4" id="KW-0812">Transmembrane</keyword>
<keyword evidence="1" id="KW-0732">Signal</keyword>
<keyword evidence="2" id="KW-1015">Disulfide bond</keyword>
<dbReference type="InterPro" id="IPR006558">
    <property type="entry name" value="LamG-like"/>
</dbReference>
<feature type="compositionally biased region" description="Low complexity" evidence="3">
    <location>
        <begin position="118"/>
        <end position="139"/>
    </location>
</feature>
<feature type="region of interest" description="Disordered" evidence="3">
    <location>
        <begin position="210"/>
        <end position="229"/>
    </location>
</feature>
<name>A0A5N8XHL0_9ACTN</name>
<evidence type="ECO:0000256" key="2">
    <source>
        <dbReference type="ARBA" id="ARBA00023157"/>
    </source>
</evidence>